<keyword evidence="2" id="KW-1185">Reference proteome</keyword>
<dbReference type="PANTHER" id="PTHR45985:SF3">
    <property type="entry name" value="CHITIN DEACETYLASE-LIKE 4"/>
    <property type="match status" value="1"/>
</dbReference>
<protein>
    <submittedName>
        <fullName evidence="3">Uncharacterized protein LOC111125139</fullName>
    </submittedName>
</protein>
<organism evidence="2 3">
    <name type="scientific">Crassostrea virginica</name>
    <name type="common">Eastern oyster</name>
    <dbReference type="NCBI Taxonomy" id="6565"/>
    <lineage>
        <taxon>Eukaryota</taxon>
        <taxon>Metazoa</taxon>
        <taxon>Spiralia</taxon>
        <taxon>Lophotrochozoa</taxon>
        <taxon>Mollusca</taxon>
        <taxon>Bivalvia</taxon>
        <taxon>Autobranchia</taxon>
        <taxon>Pteriomorphia</taxon>
        <taxon>Ostreida</taxon>
        <taxon>Ostreoidea</taxon>
        <taxon>Ostreidae</taxon>
        <taxon>Crassostrea</taxon>
    </lineage>
</organism>
<dbReference type="RefSeq" id="XP_022324350.1">
    <property type="nucleotide sequence ID" value="XM_022468642.1"/>
</dbReference>
<accession>A0A8B8D9N5</accession>
<dbReference type="Gene3D" id="3.20.20.370">
    <property type="entry name" value="Glycoside hydrolase/deacetylase"/>
    <property type="match status" value="1"/>
</dbReference>
<dbReference type="SUPFAM" id="SSF88713">
    <property type="entry name" value="Glycoside hydrolase/deacetylase"/>
    <property type="match status" value="1"/>
</dbReference>
<dbReference type="GO" id="GO:0005975">
    <property type="term" value="P:carbohydrate metabolic process"/>
    <property type="evidence" value="ECO:0007669"/>
    <property type="project" value="InterPro"/>
</dbReference>
<evidence type="ECO:0000313" key="2">
    <source>
        <dbReference type="Proteomes" id="UP000694844"/>
    </source>
</evidence>
<gene>
    <name evidence="3" type="primary">LOC111125139</name>
</gene>
<dbReference type="InterPro" id="IPR052740">
    <property type="entry name" value="CE4"/>
</dbReference>
<dbReference type="Proteomes" id="UP000694844">
    <property type="component" value="Chromosome 3"/>
</dbReference>
<dbReference type="PANTHER" id="PTHR45985">
    <property type="match status" value="1"/>
</dbReference>
<dbReference type="OrthoDB" id="504708at2759"/>
<dbReference type="KEGG" id="cvn:111125139"/>
<reference evidence="3" key="1">
    <citation type="submission" date="2025-08" db="UniProtKB">
        <authorList>
            <consortium name="RefSeq"/>
        </authorList>
    </citation>
    <scope>IDENTIFICATION</scope>
    <source>
        <tissue evidence="3">Whole sample</tissue>
    </source>
</reference>
<dbReference type="GeneID" id="111125139"/>
<dbReference type="InterPro" id="IPR011330">
    <property type="entry name" value="Glyco_hydro/deAcase_b/a-brl"/>
</dbReference>
<feature type="chain" id="PRO_5034699555" evidence="1">
    <location>
        <begin position="18"/>
        <end position="325"/>
    </location>
</feature>
<evidence type="ECO:0000313" key="3">
    <source>
        <dbReference type="RefSeq" id="XP_022324350.1"/>
    </source>
</evidence>
<feature type="signal peptide" evidence="1">
    <location>
        <begin position="1"/>
        <end position="17"/>
    </location>
</feature>
<proteinExistence type="predicted"/>
<evidence type="ECO:0000256" key="1">
    <source>
        <dbReference type="SAM" id="SignalP"/>
    </source>
</evidence>
<sequence length="325" mass="35910">MYVIAAVLTSLALKVAAQGGCDPASNCQLPNCRCFLDSAVPGGLNLTDVPQLVVLSMDYVLNEEYEPLYNQIFSVSNPNGCEIRGTFFIQDKGSNLGLVKRYADGGFEIGINSIDGTVPTTEGDMVTMMKTVKQDLKTAGIDEAKIKGVRLPQLSSPGNTEFIAMGNNGLLYEAGCVTSQYDQQLNYKWPFTYDYPPTDNLCNTGTSPNIKFPGKWQVLVADLTWKGNKCPTPSGCNGVETKKDAFDLLYNNFASHYEGNREPYILVLDPVWVKTDYKLEGTIQFVDYLRAAFNDVWVVTADQMLQWVQTPTKKADLNSFAPFQC</sequence>
<name>A0A8B8D9N5_CRAVI</name>
<keyword evidence="1" id="KW-0732">Signal</keyword>
<dbReference type="AlphaFoldDB" id="A0A8B8D9N5"/>